<dbReference type="SUPFAM" id="SSF52540">
    <property type="entry name" value="P-loop containing nucleoside triphosphate hydrolases"/>
    <property type="match status" value="1"/>
</dbReference>
<dbReference type="InterPro" id="IPR027417">
    <property type="entry name" value="P-loop_NTPase"/>
</dbReference>
<keyword evidence="1" id="KW-0677">Repeat</keyword>
<evidence type="ECO:0000313" key="4">
    <source>
        <dbReference type="Proteomes" id="UP001437256"/>
    </source>
</evidence>
<accession>A0ABR2ZE43</accession>
<dbReference type="InterPro" id="IPR056884">
    <property type="entry name" value="NPHP3-like_N"/>
</dbReference>
<reference evidence="3 4" key="1">
    <citation type="submission" date="2024-05" db="EMBL/GenBank/DDBJ databases">
        <title>A draft genome resource for the thread blight pathogen Marasmius tenuissimus strain MS-2.</title>
        <authorList>
            <person name="Yulfo-Soto G.E."/>
            <person name="Baruah I.K."/>
            <person name="Amoako-Attah I."/>
            <person name="Bukari Y."/>
            <person name="Meinhardt L.W."/>
            <person name="Bailey B.A."/>
            <person name="Cohen S.P."/>
        </authorList>
    </citation>
    <scope>NUCLEOTIDE SEQUENCE [LARGE SCALE GENOMIC DNA]</scope>
    <source>
        <strain evidence="3 4">MS-2</strain>
    </source>
</reference>
<organism evidence="3 4">
    <name type="scientific">Marasmius tenuissimus</name>
    <dbReference type="NCBI Taxonomy" id="585030"/>
    <lineage>
        <taxon>Eukaryota</taxon>
        <taxon>Fungi</taxon>
        <taxon>Dikarya</taxon>
        <taxon>Basidiomycota</taxon>
        <taxon>Agaricomycotina</taxon>
        <taxon>Agaricomycetes</taxon>
        <taxon>Agaricomycetidae</taxon>
        <taxon>Agaricales</taxon>
        <taxon>Marasmiineae</taxon>
        <taxon>Marasmiaceae</taxon>
        <taxon>Marasmius</taxon>
    </lineage>
</organism>
<sequence>MDQSINYGEGQVVSNAGRDVVINNYMGAVSDRESLAFHFVRDDGLKVLDTALGTLWDAIAGVEASHKAERQVQRGTCLPGTRQEPLRMIHVWRTMKEQPCPICWLTGAAGVGKSAIAMTVAESCEKAGVLVSSFFFQADPKRNNPSSLMLSIAHGLASTMLPLRNSIKRIISMDPTIFQASLEVQFRELILAPTCSVDHAGSQLVQNIIVIDSLDECGDEDTQLRILSIIRSAFQQAPHFPLRFLICSRSESWIREAFSTTPLRQLTEVIVLDHSFMPDRDIRQYYVHHFREISGSPKYSQVQFPSPWPSHEELGTLVWMSSGQFVYASTTVKFVRLAYSHPVTQFRTILDNTSAHPPTKSPYHELDNLYNMVLGVNPDHDRVLPILASILVFGESRYLSPSPTSIELLLGLPSGQVALTLRAMYSVLDVRGGWDDIRIYHSSFREYLIDPTRSRGFHVDVGVQKYLLARRWLQNLSVNKIPTYR</sequence>
<dbReference type="PANTHER" id="PTHR10039:SF14">
    <property type="entry name" value="NACHT DOMAIN-CONTAINING PROTEIN"/>
    <property type="match status" value="1"/>
</dbReference>
<evidence type="ECO:0000313" key="3">
    <source>
        <dbReference type="EMBL" id="KAL0059204.1"/>
    </source>
</evidence>
<dbReference type="Pfam" id="PF24883">
    <property type="entry name" value="NPHP3_N"/>
    <property type="match status" value="1"/>
</dbReference>
<dbReference type="Proteomes" id="UP001437256">
    <property type="component" value="Unassembled WGS sequence"/>
</dbReference>
<dbReference type="EMBL" id="JBBXMP010000242">
    <property type="protein sequence ID" value="KAL0059204.1"/>
    <property type="molecule type" value="Genomic_DNA"/>
</dbReference>
<proteinExistence type="predicted"/>
<protein>
    <recommendedName>
        <fullName evidence="2">Nephrocystin 3-like N-terminal domain-containing protein</fullName>
    </recommendedName>
</protein>
<gene>
    <name evidence="3" type="ORF">AAF712_014046</name>
</gene>
<keyword evidence="4" id="KW-1185">Reference proteome</keyword>
<evidence type="ECO:0000259" key="2">
    <source>
        <dbReference type="Pfam" id="PF24883"/>
    </source>
</evidence>
<evidence type="ECO:0000256" key="1">
    <source>
        <dbReference type="ARBA" id="ARBA00022737"/>
    </source>
</evidence>
<feature type="domain" description="Nephrocystin 3-like N-terminal" evidence="2">
    <location>
        <begin position="92"/>
        <end position="249"/>
    </location>
</feature>
<name>A0ABR2ZE43_9AGAR</name>
<dbReference type="PANTHER" id="PTHR10039">
    <property type="entry name" value="AMELOGENIN"/>
    <property type="match status" value="1"/>
</dbReference>
<dbReference type="Gene3D" id="3.40.50.300">
    <property type="entry name" value="P-loop containing nucleotide triphosphate hydrolases"/>
    <property type="match status" value="1"/>
</dbReference>
<comment type="caution">
    <text evidence="3">The sequence shown here is derived from an EMBL/GenBank/DDBJ whole genome shotgun (WGS) entry which is preliminary data.</text>
</comment>